<evidence type="ECO:0000313" key="2">
    <source>
        <dbReference type="EMBL" id="MBH9581355.1"/>
    </source>
</evidence>
<dbReference type="EMBL" id="QKYD01000013">
    <property type="protein sequence ID" value="REI25368.1"/>
    <property type="molecule type" value="Genomic_DNA"/>
</dbReference>
<dbReference type="AlphaFoldDB" id="A0AAQ0HS74"/>
<dbReference type="KEGG" id="sfq:C7J90_00385"/>
<dbReference type="GeneID" id="48056661"/>
<keyword evidence="1" id="KW-1133">Transmembrane helix</keyword>
<evidence type="ECO:0000313" key="5">
    <source>
        <dbReference type="Proteomes" id="UP000597038"/>
    </source>
</evidence>
<dbReference type="EMBL" id="JAEDAQ010000012">
    <property type="protein sequence ID" value="MBH9581355.1"/>
    <property type="molecule type" value="Genomic_DNA"/>
</dbReference>
<evidence type="ECO:0000313" key="4">
    <source>
        <dbReference type="Proteomes" id="UP000256337"/>
    </source>
</evidence>
<sequence>MKIGLYIALVCGVISGMVIFFQVPLFPSLFFPIIIGMIGIIAVLWTLPNTNISKMLKLGGLLINIFPVLAGLFQVISQ</sequence>
<protein>
    <submittedName>
        <fullName evidence="3">Uncharacterized protein</fullName>
    </submittedName>
</protein>
<keyword evidence="1" id="KW-0472">Membrane</keyword>
<proteinExistence type="predicted"/>
<feature type="transmembrane region" description="Helical" evidence="1">
    <location>
        <begin position="59"/>
        <end position="76"/>
    </location>
</feature>
<gene>
    <name evidence="3" type="ORF">DOS76_00360</name>
    <name evidence="2" type="ORF">I9026_08200</name>
</gene>
<dbReference type="RefSeq" id="WP_103207367.1">
    <property type="nucleotide sequence ID" value="NZ_CAJUZQ010000033.1"/>
</dbReference>
<comment type="caution">
    <text evidence="3">The sequence shown here is derived from an EMBL/GenBank/DDBJ whole genome shotgun (WGS) entry which is preliminary data.</text>
</comment>
<name>A0AAQ0HS74_9STAP</name>
<keyword evidence="1" id="KW-0812">Transmembrane</keyword>
<evidence type="ECO:0000313" key="3">
    <source>
        <dbReference type="EMBL" id="REI25368.1"/>
    </source>
</evidence>
<accession>A0AAQ0HS74</accession>
<organism evidence="3 4">
    <name type="scientific">Staphylococcus felis</name>
    <dbReference type="NCBI Taxonomy" id="46127"/>
    <lineage>
        <taxon>Bacteria</taxon>
        <taxon>Bacillati</taxon>
        <taxon>Bacillota</taxon>
        <taxon>Bacilli</taxon>
        <taxon>Bacillales</taxon>
        <taxon>Staphylococcaceae</taxon>
        <taxon>Staphylococcus</taxon>
    </lineage>
</organism>
<reference evidence="3 4" key="1">
    <citation type="journal article" date="2018" name="Vet. Microbiol.">
        <title>Characterisation of Staphylococcus felis isolated from cats using whole genome sequencing.</title>
        <authorList>
            <person name="Worthing K."/>
            <person name="Pang S."/>
            <person name="Trott D.J."/>
            <person name="Abraham S."/>
            <person name="Coombs G.W."/>
            <person name="Jordan D."/>
            <person name="McIntyre L."/>
            <person name="Davies M.R."/>
            <person name="Norris J."/>
        </authorList>
    </citation>
    <scope>NUCLEOTIDE SEQUENCE [LARGE SCALE GENOMIC DNA]</scope>
    <source>
        <strain evidence="3 4">F25</strain>
    </source>
</reference>
<keyword evidence="5" id="KW-1185">Reference proteome</keyword>
<feature type="transmembrane region" description="Helical" evidence="1">
    <location>
        <begin position="29"/>
        <end position="47"/>
    </location>
</feature>
<dbReference type="Proteomes" id="UP000597038">
    <property type="component" value="Unassembled WGS sequence"/>
</dbReference>
<feature type="transmembrane region" description="Helical" evidence="1">
    <location>
        <begin position="5"/>
        <end position="23"/>
    </location>
</feature>
<evidence type="ECO:0000256" key="1">
    <source>
        <dbReference type="SAM" id="Phobius"/>
    </source>
</evidence>
<reference evidence="2 5" key="2">
    <citation type="submission" date="2020-12" db="EMBL/GenBank/DDBJ databases">
        <title>Genomic analysis of Staphylococcus felis from a cat with skin infection.</title>
        <authorList>
            <person name="Aslantas O."/>
            <person name="Keskin O."/>
            <person name="Buyukaltay K."/>
            <person name="Gullu Yucetepe A."/>
        </authorList>
    </citation>
    <scope>NUCLEOTIDE SEQUENCE [LARGE SCALE GENOMIC DNA]</scope>
    <source>
        <strain evidence="2 5">HARRANVET</strain>
    </source>
</reference>
<dbReference type="Proteomes" id="UP000256337">
    <property type="component" value="Unassembled WGS sequence"/>
</dbReference>